<dbReference type="KEGG" id="xau:Xaut_2841"/>
<dbReference type="EMBL" id="CP000781">
    <property type="protein sequence ID" value="ABS68081.1"/>
    <property type="molecule type" value="Genomic_DNA"/>
</dbReference>
<proteinExistence type="predicted"/>
<dbReference type="HOGENOM" id="CLU_2372023_0_0_5"/>
<evidence type="ECO:0000313" key="1">
    <source>
        <dbReference type="EMBL" id="ABS68081.1"/>
    </source>
</evidence>
<accession>A7IJ88</accession>
<dbReference type="Proteomes" id="UP000002417">
    <property type="component" value="Chromosome"/>
</dbReference>
<evidence type="ECO:0000313" key="2">
    <source>
        <dbReference type="Proteomes" id="UP000002417"/>
    </source>
</evidence>
<reference evidence="1 2" key="1">
    <citation type="submission" date="2007-07" db="EMBL/GenBank/DDBJ databases">
        <title>Complete sequence of chromosome of Xanthobacter autotrophicus Py2.</title>
        <authorList>
            <consortium name="US DOE Joint Genome Institute"/>
            <person name="Copeland A."/>
            <person name="Lucas S."/>
            <person name="Lapidus A."/>
            <person name="Barry K."/>
            <person name="Glavina del Rio T."/>
            <person name="Hammon N."/>
            <person name="Israni S."/>
            <person name="Dalin E."/>
            <person name="Tice H."/>
            <person name="Pitluck S."/>
            <person name="Sims D."/>
            <person name="Brettin T."/>
            <person name="Bruce D."/>
            <person name="Detter J.C."/>
            <person name="Han C."/>
            <person name="Tapia R."/>
            <person name="Brainard J."/>
            <person name="Schmutz J."/>
            <person name="Larimer F."/>
            <person name="Land M."/>
            <person name="Hauser L."/>
            <person name="Kyrpides N."/>
            <person name="Kim E."/>
            <person name="Ensigns S.A."/>
            <person name="Richardson P."/>
        </authorList>
    </citation>
    <scope>NUCLEOTIDE SEQUENCE [LARGE SCALE GENOMIC DNA]</scope>
    <source>
        <strain evidence="2">ATCC BAA-1158 / Py2</strain>
    </source>
</reference>
<gene>
    <name evidence="1" type="ordered locus">Xaut_2841</name>
</gene>
<sequence>MADDGRELSSASCIQEQQTFSRNTGCKGEVAKLTNIEHLLRRIAAGRLNGEGHKVRRLRGRVGRGFDSCRCRFDLRSKMVLFKINFARKILQCVQ</sequence>
<protein>
    <submittedName>
        <fullName evidence="1">Uncharacterized protein</fullName>
    </submittedName>
</protein>
<dbReference type="AlphaFoldDB" id="A7IJ88"/>
<keyword evidence="2" id="KW-1185">Reference proteome</keyword>
<organism evidence="1 2">
    <name type="scientific">Xanthobacter autotrophicus (strain ATCC BAA-1158 / Py2)</name>
    <dbReference type="NCBI Taxonomy" id="78245"/>
    <lineage>
        <taxon>Bacteria</taxon>
        <taxon>Pseudomonadati</taxon>
        <taxon>Pseudomonadota</taxon>
        <taxon>Alphaproteobacteria</taxon>
        <taxon>Hyphomicrobiales</taxon>
        <taxon>Xanthobacteraceae</taxon>
        <taxon>Xanthobacter</taxon>
    </lineage>
</organism>
<name>A7IJ88_XANP2</name>
<dbReference type="STRING" id="78245.Xaut_2841"/>